<keyword evidence="9" id="KW-1185">Reference proteome</keyword>
<evidence type="ECO:0000313" key="9">
    <source>
        <dbReference type="Proteomes" id="UP000215335"/>
    </source>
</evidence>
<dbReference type="InterPro" id="IPR001254">
    <property type="entry name" value="Trypsin_dom"/>
</dbReference>
<dbReference type="SUPFAM" id="SSF50494">
    <property type="entry name" value="Trypsin-like serine proteases"/>
    <property type="match status" value="1"/>
</dbReference>
<evidence type="ECO:0000256" key="1">
    <source>
        <dbReference type="ARBA" id="ARBA00007664"/>
    </source>
</evidence>
<feature type="signal peptide" evidence="6">
    <location>
        <begin position="1"/>
        <end position="16"/>
    </location>
</feature>
<keyword evidence="4" id="KW-0720">Serine protease</keyword>
<dbReference type="InterPro" id="IPR001314">
    <property type="entry name" value="Peptidase_S1A"/>
</dbReference>
<dbReference type="SMART" id="SM00020">
    <property type="entry name" value="Tryp_SPc"/>
    <property type="match status" value="1"/>
</dbReference>
<dbReference type="CDD" id="cd00190">
    <property type="entry name" value="Tryp_SPc"/>
    <property type="match status" value="1"/>
</dbReference>
<feature type="chain" id="PRO_5012421005" description="Peptidase S1 domain-containing protein" evidence="6">
    <location>
        <begin position="17"/>
        <end position="279"/>
    </location>
</feature>
<evidence type="ECO:0000256" key="4">
    <source>
        <dbReference type="ARBA" id="ARBA00022825"/>
    </source>
</evidence>
<dbReference type="Proteomes" id="UP000215335">
    <property type="component" value="Unassembled WGS sequence"/>
</dbReference>
<keyword evidence="5" id="KW-1015">Disulfide bond</keyword>
<evidence type="ECO:0000256" key="3">
    <source>
        <dbReference type="ARBA" id="ARBA00022801"/>
    </source>
</evidence>
<dbReference type="PANTHER" id="PTHR24276">
    <property type="entry name" value="POLYSERASE-RELATED"/>
    <property type="match status" value="1"/>
</dbReference>
<feature type="domain" description="Peptidase S1" evidence="7">
    <location>
        <begin position="32"/>
        <end position="274"/>
    </location>
</feature>
<dbReference type="GO" id="GO:0006508">
    <property type="term" value="P:proteolysis"/>
    <property type="evidence" value="ECO:0007669"/>
    <property type="project" value="UniProtKB-KW"/>
</dbReference>
<comment type="caution">
    <text evidence="8">The sequence shown here is derived from an EMBL/GenBank/DDBJ whole genome shotgun (WGS) entry which is preliminary data.</text>
</comment>
<dbReference type="PANTHER" id="PTHR24276:SF91">
    <property type="entry name" value="AT26814P-RELATED"/>
    <property type="match status" value="1"/>
</dbReference>
<evidence type="ECO:0000256" key="2">
    <source>
        <dbReference type="ARBA" id="ARBA00022670"/>
    </source>
</evidence>
<dbReference type="OrthoDB" id="10059102at2759"/>
<dbReference type="PROSITE" id="PS50240">
    <property type="entry name" value="TRYPSIN_DOM"/>
    <property type="match status" value="1"/>
</dbReference>
<dbReference type="PRINTS" id="PR00722">
    <property type="entry name" value="CHYMOTRYPSIN"/>
</dbReference>
<keyword evidence="3" id="KW-0378">Hydrolase</keyword>
<accession>A0A232EL84</accession>
<dbReference type="Pfam" id="PF00089">
    <property type="entry name" value="Trypsin"/>
    <property type="match status" value="1"/>
</dbReference>
<comment type="similarity">
    <text evidence="1">Belongs to the peptidase S1 family.</text>
</comment>
<keyword evidence="6" id="KW-0732">Signal</keyword>
<name>A0A232EL84_9HYME</name>
<dbReference type="GO" id="GO:0004252">
    <property type="term" value="F:serine-type endopeptidase activity"/>
    <property type="evidence" value="ECO:0007669"/>
    <property type="project" value="InterPro"/>
</dbReference>
<gene>
    <name evidence="8" type="ORF">TSAR_007590</name>
</gene>
<dbReference type="AlphaFoldDB" id="A0A232EL84"/>
<evidence type="ECO:0000259" key="7">
    <source>
        <dbReference type="PROSITE" id="PS50240"/>
    </source>
</evidence>
<dbReference type="InterPro" id="IPR050430">
    <property type="entry name" value="Peptidase_S1"/>
</dbReference>
<sequence>MSRLLVLLLLLGSGLGYRLAHPEARRFKSMRIIDGEPADIRDYPYLVSLQYNGSFYGHDFDHFCCGSILNENWIITSAQCAQARQADSFQVRLGSAEYYRNGAVYRIDSVVLHPKFNELSRDYDVGLIKVTEKIVFGEGIQPIGLPKPDDVVPVDANFSIAGWGATELLGKFSDDLLKSHIQKISRESCQSVYGIETVTSRMFCVFTAGLGPCVGDSGSPAVYRNKLVGKSGVLELQLRLPVPDGLRANIKRARLDRGHYGVTAVTGWPRDTGRKARRN</sequence>
<protein>
    <recommendedName>
        <fullName evidence="7">Peptidase S1 domain-containing protein</fullName>
    </recommendedName>
</protein>
<evidence type="ECO:0000256" key="6">
    <source>
        <dbReference type="SAM" id="SignalP"/>
    </source>
</evidence>
<dbReference type="InterPro" id="IPR043504">
    <property type="entry name" value="Peptidase_S1_PA_chymotrypsin"/>
</dbReference>
<dbReference type="Gene3D" id="2.40.10.10">
    <property type="entry name" value="Trypsin-like serine proteases"/>
    <property type="match status" value="1"/>
</dbReference>
<dbReference type="InterPro" id="IPR009003">
    <property type="entry name" value="Peptidase_S1_PA"/>
</dbReference>
<dbReference type="FunFam" id="2.40.10.10:FF:000068">
    <property type="entry name" value="transmembrane protease serine 2"/>
    <property type="match status" value="1"/>
</dbReference>
<evidence type="ECO:0000313" key="8">
    <source>
        <dbReference type="EMBL" id="OXU19126.1"/>
    </source>
</evidence>
<proteinExistence type="inferred from homology"/>
<dbReference type="EMBL" id="NNAY01003598">
    <property type="protein sequence ID" value="OXU19126.1"/>
    <property type="molecule type" value="Genomic_DNA"/>
</dbReference>
<keyword evidence="2" id="KW-0645">Protease</keyword>
<dbReference type="STRING" id="543379.A0A232EL84"/>
<evidence type="ECO:0000256" key="5">
    <source>
        <dbReference type="ARBA" id="ARBA00023157"/>
    </source>
</evidence>
<reference evidence="8 9" key="1">
    <citation type="journal article" date="2017" name="Curr. Biol.">
        <title>The Evolution of Venom by Co-option of Single-Copy Genes.</title>
        <authorList>
            <person name="Martinson E.O."/>
            <person name="Mrinalini"/>
            <person name="Kelkar Y.D."/>
            <person name="Chang C.H."/>
            <person name="Werren J.H."/>
        </authorList>
    </citation>
    <scope>NUCLEOTIDE SEQUENCE [LARGE SCALE GENOMIC DNA]</scope>
    <source>
        <strain evidence="8 9">Alberta</strain>
        <tissue evidence="8">Whole body</tissue>
    </source>
</reference>
<organism evidence="8 9">
    <name type="scientific">Trichomalopsis sarcophagae</name>
    <dbReference type="NCBI Taxonomy" id="543379"/>
    <lineage>
        <taxon>Eukaryota</taxon>
        <taxon>Metazoa</taxon>
        <taxon>Ecdysozoa</taxon>
        <taxon>Arthropoda</taxon>
        <taxon>Hexapoda</taxon>
        <taxon>Insecta</taxon>
        <taxon>Pterygota</taxon>
        <taxon>Neoptera</taxon>
        <taxon>Endopterygota</taxon>
        <taxon>Hymenoptera</taxon>
        <taxon>Apocrita</taxon>
        <taxon>Proctotrupomorpha</taxon>
        <taxon>Chalcidoidea</taxon>
        <taxon>Pteromalidae</taxon>
        <taxon>Pteromalinae</taxon>
        <taxon>Trichomalopsis</taxon>
    </lineage>
</organism>